<organism evidence="2 3">
    <name type="scientific">Ranatra chinensis</name>
    <dbReference type="NCBI Taxonomy" id="642074"/>
    <lineage>
        <taxon>Eukaryota</taxon>
        <taxon>Metazoa</taxon>
        <taxon>Ecdysozoa</taxon>
        <taxon>Arthropoda</taxon>
        <taxon>Hexapoda</taxon>
        <taxon>Insecta</taxon>
        <taxon>Pterygota</taxon>
        <taxon>Neoptera</taxon>
        <taxon>Paraneoptera</taxon>
        <taxon>Hemiptera</taxon>
        <taxon>Heteroptera</taxon>
        <taxon>Panheteroptera</taxon>
        <taxon>Nepomorpha</taxon>
        <taxon>Nepidae</taxon>
        <taxon>Ranatrinae</taxon>
        <taxon>Ranatra</taxon>
    </lineage>
</organism>
<sequence>MTDSSEMTKKKGCSSFCGTLCVKPLSKENVLFYYGPAMGAASYAALSVNVMNPSLIMRIFPSRDVTNVLLLKSMVGSTLYMYNRPHLRSATTAARIMYSGYGAVMFNFGSVLLWAVLRSLMRPHQNCVATIIGLLSGCCLATMGVQYLSHIDSAVSSSPSPPPAIPSTSHK</sequence>
<gene>
    <name evidence="2" type="ORF">AAG570_003801</name>
</gene>
<feature type="transmembrane region" description="Helical" evidence="1">
    <location>
        <begin position="128"/>
        <end position="148"/>
    </location>
</feature>
<name>A0ABD0YH60_9HEMI</name>
<comment type="caution">
    <text evidence="2">The sequence shown here is derived from an EMBL/GenBank/DDBJ whole genome shotgun (WGS) entry which is preliminary data.</text>
</comment>
<dbReference type="Proteomes" id="UP001558652">
    <property type="component" value="Unassembled WGS sequence"/>
</dbReference>
<keyword evidence="1" id="KW-1133">Transmembrane helix</keyword>
<proteinExistence type="predicted"/>
<evidence type="ECO:0000313" key="3">
    <source>
        <dbReference type="Proteomes" id="UP001558652"/>
    </source>
</evidence>
<keyword evidence="1" id="KW-0472">Membrane</keyword>
<feature type="transmembrane region" description="Helical" evidence="1">
    <location>
        <begin position="95"/>
        <end position="116"/>
    </location>
</feature>
<dbReference type="PANTHER" id="PTHR38640:SF1">
    <property type="entry name" value="GEO09659P1"/>
    <property type="match status" value="1"/>
</dbReference>
<evidence type="ECO:0000256" key="1">
    <source>
        <dbReference type="SAM" id="Phobius"/>
    </source>
</evidence>
<protein>
    <submittedName>
        <fullName evidence="2">Uncharacterized protein</fullName>
    </submittedName>
</protein>
<accession>A0ABD0YH60</accession>
<reference evidence="2 3" key="1">
    <citation type="submission" date="2024-07" db="EMBL/GenBank/DDBJ databases">
        <title>Chromosome-level genome assembly of the water stick insect Ranatra chinensis (Heteroptera: Nepidae).</title>
        <authorList>
            <person name="Liu X."/>
        </authorList>
    </citation>
    <scope>NUCLEOTIDE SEQUENCE [LARGE SCALE GENOMIC DNA]</scope>
    <source>
        <strain evidence="2">Cailab_2021Rc</strain>
        <tissue evidence="2">Muscle</tissue>
    </source>
</reference>
<evidence type="ECO:0000313" key="2">
    <source>
        <dbReference type="EMBL" id="KAL1122397.1"/>
    </source>
</evidence>
<dbReference type="PANTHER" id="PTHR38640">
    <property type="entry name" value="GEO09659P1"/>
    <property type="match status" value="1"/>
</dbReference>
<keyword evidence="1" id="KW-0812">Transmembrane</keyword>
<dbReference type="EMBL" id="JBFDAA010000014">
    <property type="protein sequence ID" value="KAL1122397.1"/>
    <property type="molecule type" value="Genomic_DNA"/>
</dbReference>
<dbReference type="AlphaFoldDB" id="A0ABD0YH60"/>
<feature type="transmembrane region" description="Helical" evidence="1">
    <location>
        <begin position="64"/>
        <end position="83"/>
    </location>
</feature>
<keyword evidence="3" id="KW-1185">Reference proteome</keyword>
<feature type="transmembrane region" description="Helical" evidence="1">
    <location>
        <begin position="32"/>
        <end position="52"/>
    </location>
</feature>